<sequence length="122" mass="12634">MKKIVMTANDALGLAGEMSMHFGHCSHFVVAQLDDTDRLVGAEVVANPFADAHQPGQLPAYIQSLGADVVLAGGMGAKAIELFARNGIEVVTGARPGVGETLNAYLAGELNGVSQCAHDHAH</sequence>
<feature type="domain" description="Dinitrogenase iron-molybdenum cofactor biosynthesis" evidence="2">
    <location>
        <begin position="17"/>
        <end position="106"/>
    </location>
</feature>
<gene>
    <name evidence="3" type="ORF">AY586_06435</name>
</gene>
<keyword evidence="4" id="KW-1185">Reference proteome</keyword>
<organism evidence="3 4">
    <name type="scientific">Marichromatium gracile</name>
    <name type="common">Chromatium gracile</name>
    <dbReference type="NCBI Taxonomy" id="1048"/>
    <lineage>
        <taxon>Bacteria</taxon>
        <taxon>Pseudomonadati</taxon>
        <taxon>Pseudomonadota</taxon>
        <taxon>Gammaproteobacteria</taxon>
        <taxon>Chromatiales</taxon>
        <taxon>Chromatiaceae</taxon>
        <taxon>Marichromatium</taxon>
    </lineage>
</organism>
<dbReference type="Pfam" id="PF02579">
    <property type="entry name" value="Nitro_FeMo-Co"/>
    <property type="match status" value="1"/>
</dbReference>
<evidence type="ECO:0000256" key="1">
    <source>
        <dbReference type="ARBA" id="ARBA00023231"/>
    </source>
</evidence>
<proteinExistence type="predicted"/>
<accession>A0ABR5VL59</accession>
<dbReference type="PANTHER" id="PTHR42983">
    <property type="entry name" value="DINITROGENASE IRON-MOLYBDENUM COFACTOR PROTEIN-RELATED"/>
    <property type="match status" value="1"/>
</dbReference>
<dbReference type="InterPro" id="IPR036105">
    <property type="entry name" value="DiNase_FeMo-co_biosyn_sf"/>
</dbReference>
<dbReference type="Gene3D" id="3.30.420.130">
    <property type="entry name" value="Dinitrogenase iron-molybdenum cofactor biosynthesis domain"/>
    <property type="match status" value="1"/>
</dbReference>
<name>A0ABR5VL59_MARGR</name>
<evidence type="ECO:0000313" key="4">
    <source>
        <dbReference type="Proteomes" id="UP000075766"/>
    </source>
</evidence>
<evidence type="ECO:0000259" key="2">
    <source>
        <dbReference type="Pfam" id="PF02579"/>
    </source>
</evidence>
<dbReference type="EMBL" id="LSYU01000013">
    <property type="protein sequence ID" value="KXX66205.1"/>
    <property type="molecule type" value="Genomic_DNA"/>
</dbReference>
<comment type="caution">
    <text evidence="3">The sequence shown here is derived from an EMBL/GenBank/DDBJ whole genome shotgun (WGS) entry which is preliminary data.</text>
</comment>
<dbReference type="SUPFAM" id="SSF53146">
    <property type="entry name" value="Nitrogenase accessory factor-like"/>
    <property type="match status" value="1"/>
</dbReference>
<protein>
    <submittedName>
        <fullName evidence="3">Dinitrogenase iron-molybdenum cofactor biosynthesis protein</fullName>
    </submittedName>
</protein>
<evidence type="ECO:0000313" key="3">
    <source>
        <dbReference type="EMBL" id="KXX66205.1"/>
    </source>
</evidence>
<dbReference type="RefSeq" id="WP_062271744.1">
    <property type="nucleotide sequence ID" value="NZ_LSYU01000013.1"/>
</dbReference>
<keyword evidence="1" id="KW-0535">Nitrogen fixation</keyword>
<dbReference type="Proteomes" id="UP000075766">
    <property type="component" value="Unassembled WGS sequence"/>
</dbReference>
<dbReference type="PANTHER" id="PTHR42983:SF1">
    <property type="entry name" value="IRON-MOLYBDENUM PROTEIN"/>
    <property type="match status" value="1"/>
</dbReference>
<reference evidence="3 4" key="1">
    <citation type="submission" date="2016-02" db="EMBL/GenBank/DDBJ databases">
        <title>Genome sequence of Marichromatium gracile YL-28, a purple sulfur bacterium.</title>
        <authorList>
            <person name="Zhao C."/>
            <person name="Hong X."/>
            <person name="Chen S."/>
            <person name="Yang S."/>
        </authorList>
    </citation>
    <scope>NUCLEOTIDE SEQUENCE [LARGE SCALE GENOMIC DNA]</scope>
    <source>
        <strain evidence="3 4">YL28</strain>
    </source>
</reference>
<dbReference type="InterPro" id="IPR003731">
    <property type="entry name" value="Di-Nase_FeMo-co_biosynth"/>
</dbReference>